<organism evidence="2 3">
    <name type="scientific">Acrocarpospora macrocephala</name>
    <dbReference type="NCBI Taxonomy" id="150177"/>
    <lineage>
        <taxon>Bacteria</taxon>
        <taxon>Bacillati</taxon>
        <taxon>Actinomycetota</taxon>
        <taxon>Actinomycetes</taxon>
        <taxon>Streptosporangiales</taxon>
        <taxon>Streptosporangiaceae</taxon>
        <taxon>Acrocarpospora</taxon>
    </lineage>
</organism>
<reference evidence="2 3" key="1">
    <citation type="submission" date="2019-10" db="EMBL/GenBank/DDBJ databases">
        <title>Whole genome shotgun sequence of Acrocarpospora macrocephala NBRC 16266.</title>
        <authorList>
            <person name="Ichikawa N."/>
            <person name="Kimura A."/>
            <person name="Kitahashi Y."/>
            <person name="Komaki H."/>
            <person name="Oguchi A."/>
        </authorList>
    </citation>
    <scope>NUCLEOTIDE SEQUENCE [LARGE SCALE GENOMIC DNA]</scope>
    <source>
        <strain evidence="2 3">NBRC 16266</strain>
    </source>
</reference>
<protein>
    <recommendedName>
        <fullName evidence="4">Lipoprotein</fullName>
    </recommendedName>
</protein>
<dbReference type="Proteomes" id="UP000331127">
    <property type="component" value="Unassembled WGS sequence"/>
</dbReference>
<gene>
    <name evidence="2" type="ORF">Amac_039290</name>
</gene>
<feature type="signal peptide" evidence="1">
    <location>
        <begin position="1"/>
        <end position="24"/>
    </location>
</feature>
<dbReference type="AlphaFoldDB" id="A0A5M3WQB3"/>
<sequence>MVKLASRVAAAGVCLVMLTGCSEAQPPTLAMATQNLVTDGEELLASYLIQRVGQFRITEKAEKDSDTACVPGSKQRFFRAQANFLNPERPDPGAAAGAVQAQLGVMSYDKLVDDLDFWDNDLSVAVFHKPESAVTFMVAARITEPHILIVGKTDCIKPEE</sequence>
<keyword evidence="1" id="KW-0732">Signal</keyword>
<evidence type="ECO:0000313" key="3">
    <source>
        <dbReference type="Proteomes" id="UP000331127"/>
    </source>
</evidence>
<comment type="caution">
    <text evidence="2">The sequence shown here is derived from an EMBL/GenBank/DDBJ whole genome shotgun (WGS) entry which is preliminary data.</text>
</comment>
<evidence type="ECO:0008006" key="4">
    <source>
        <dbReference type="Google" id="ProtNLM"/>
    </source>
</evidence>
<dbReference type="PROSITE" id="PS51257">
    <property type="entry name" value="PROKAR_LIPOPROTEIN"/>
    <property type="match status" value="1"/>
</dbReference>
<evidence type="ECO:0000256" key="1">
    <source>
        <dbReference type="SAM" id="SignalP"/>
    </source>
</evidence>
<keyword evidence="3" id="KW-1185">Reference proteome</keyword>
<dbReference type="EMBL" id="BLAE01000021">
    <property type="protein sequence ID" value="GES10332.1"/>
    <property type="molecule type" value="Genomic_DNA"/>
</dbReference>
<evidence type="ECO:0000313" key="2">
    <source>
        <dbReference type="EMBL" id="GES10332.1"/>
    </source>
</evidence>
<name>A0A5M3WQB3_9ACTN</name>
<proteinExistence type="predicted"/>
<accession>A0A5M3WQB3</accession>
<feature type="chain" id="PRO_5024296822" description="Lipoprotein" evidence="1">
    <location>
        <begin position="25"/>
        <end position="160"/>
    </location>
</feature>